<evidence type="ECO:0000313" key="3">
    <source>
        <dbReference type="Proteomes" id="UP000292082"/>
    </source>
</evidence>
<gene>
    <name evidence="2" type="ORF">BD310DRAFT_915443</name>
</gene>
<dbReference type="EMBL" id="ML145087">
    <property type="protein sequence ID" value="TBU64146.1"/>
    <property type="molecule type" value="Genomic_DNA"/>
</dbReference>
<sequence length="156" mass="17896">MGPQATFLLSHLAFARAYVDITQSVHRRHPRDFLPERSAFRARQIRTLLHHLERSSARFLRSGNDVYSPSWAGAIICVMRLWEYIPPCLALNISNGTDPIHEVVQTVPDPLRPRSDVPSERRAGILGTNLHYTLSLLRPSLQMTFETQKSKVRREL</sequence>
<keyword evidence="3" id="KW-1185">Reference proteome</keyword>
<name>A0A4Q9QAM0_9APHY</name>
<proteinExistence type="predicted"/>
<evidence type="ECO:0000256" key="1">
    <source>
        <dbReference type="SAM" id="SignalP"/>
    </source>
</evidence>
<reference evidence="2 3" key="1">
    <citation type="submission" date="2019-01" db="EMBL/GenBank/DDBJ databases">
        <title>Draft genome sequences of three monokaryotic isolates of the white-rot basidiomycete fungus Dichomitus squalens.</title>
        <authorList>
            <consortium name="DOE Joint Genome Institute"/>
            <person name="Lopez S.C."/>
            <person name="Andreopoulos B."/>
            <person name="Pangilinan J."/>
            <person name="Lipzen A."/>
            <person name="Riley R."/>
            <person name="Ahrendt S."/>
            <person name="Ng V."/>
            <person name="Barry K."/>
            <person name="Daum C."/>
            <person name="Grigoriev I.V."/>
            <person name="Hilden K.S."/>
            <person name="Makela M.R."/>
            <person name="de Vries R.P."/>
        </authorList>
    </citation>
    <scope>NUCLEOTIDE SEQUENCE [LARGE SCALE GENOMIC DNA]</scope>
    <source>
        <strain evidence="2 3">CBS 464.89</strain>
    </source>
</reference>
<feature type="chain" id="PRO_5020732053" evidence="1">
    <location>
        <begin position="18"/>
        <end position="156"/>
    </location>
</feature>
<accession>A0A4Q9QAM0</accession>
<keyword evidence="1" id="KW-0732">Signal</keyword>
<dbReference type="AlphaFoldDB" id="A0A4Q9QAM0"/>
<protein>
    <submittedName>
        <fullName evidence="2">Uncharacterized protein</fullName>
    </submittedName>
</protein>
<evidence type="ECO:0000313" key="2">
    <source>
        <dbReference type="EMBL" id="TBU64146.1"/>
    </source>
</evidence>
<organism evidence="2 3">
    <name type="scientific">Dichomitus squalens</name>
    <dbReference type="NCBI Taxonomy" id="114155"/>
    <lineage>
        <taxon>Eukaryota</taxon>
        <taxon>Fungi</taxon>
        <taxon>Dikarya</taxon>
        <taxon>Basidiomycota</taxon>
        <taxon>Agaricomycotina</taxon>
        <taxon>Agaricomycetes</taxon>
        <taxon>Polyporales</taxon>
        <taxon>Polyporaceae</taxon>
        <taxon>Dichomitus</taxon>
    </lineage>
</organism>
<dbReference type="Proteomes" id="UP000292082">
    <property type="component" value="Unassembled WGS sequence"/>
</dbReference>
<feature type="signal peptide" evidence="1">
    <location>
        <begin position="1"/>
        <end position="17"/>
    </location>
</feature>